<keyword evidence="6 7" id="KW-0472">Membrane</keyword>
<dbReference type="Proteomes" id="UP000620124">
    <property type="component" value="Unassembled WGS sequence"/>
</dbReference>
<dbReference type="AlphaFoldDB" id="A0A8H6XD99"/>
<dbReference type="CDD" id="cd08760">
    <property type="entry name" value="Cyt_b561_FRRS1_like"/>
    <property type="match status" value="1"/>
</dbReference>
<dbReference type="SMART" id="SM00665">
    <property type="entry name" value="B561"/>
    <property type="match status" value="1"/>
</dbReference>
<evidence type="ECO:0000259" key="8">
    <source>
        <dbReference type="PROSITE" id="PS50939"/>
    </source>
</evidence>
<dbReference type="GO" id="GO:0016020">
    <property type="term" value="C:membrane"/>
    <property type="evidence" value="ECO:0007669"/>
    <property type="project" value="UniProtKB-SubCell"/>
</dbReference>
<dbReference type="InterPro" id="IPR006593">
    <property type="entry name" value="Cyt_b561/ferric_Rdtase_TM"/>
</dbReference>
<name>A0A8H6XD99_9AGAR</name>
<feature type="transmembrane region" description="Helical" evidence="7">
    <location>
        <begin position="60"/>
        <end position="81"/>
    </location>
</feature>
<proteinExistence type="predicted"/>
<dbReference type="Gene3D" id="1.20.120.1770">
    <property type="match status" value="1"/>
</dbReference>
<evidence type="ECO:0000256" key="2">
    <source>
        <dbReference type="ARBA" id="ARBA00022448"/>
    </source>
</evidence>
<evidence type="ECO:0000256" key="5">
    <source>
        <dbReference type="ARBA" id="ARBA00022989"/>
    </source>
</evidence>
<gene>
    <name evidence="9" type="ORF">MVEN_01974900</name>
</gene>
<keyword evidence="10" id="KW-1185">Reference proteome</keyword>
<dbReference type="PANTHER" id="PTHR47797">
    <property type="entry name" value="DEHYDROGENASE, PUTATIVE (AFU_ORTHOLOGUE AFUA_8G05805)-RELATED"/>
    <property type="match status" value="1"/>
</dbReference>
<comment type="caution">
    <text evidence="9">The sequence shown here is derived from an EMBL/GenBank/DDBJ whole genome shotgun (WGS) entry which is preliminary data.</text>
</comment>
<reference evidence="9" key="1">
    <citation type="submission" date="2020-05" db="EMBL/GenBank/DDBJ databases">
        <title>Mycena genomes resolve the evolution of fungal bioluminescence.</title>
        <authorList>
            <person name="Tsai I.J."/>
        </authorList>
    </citation>
    <scope>NUCLEOTIDE SEQUENCE</scope>
    <source>
        <strain evidence="9">CCC161011</strain>
    </source>
</reference>
<evidence type="ECO:0000256" key="7">
    <source>
        <dbReference type="SAM" id="Phobius"/>
    </source>
</evidence>
<evidence type="ECO:0000313" key="10">
    <source>
        <dbReference type="Proteomes" id="UP000620124"/>
    </source>
</evidence>
<feature type="transmembrane region" description="Helical" evidence="7">
    <location>
        <begin position="101"/>
        <end position="124"/>
    </location>
</feature>
<keyword evidence="4" id="KW-0249">Electron transport</keyword>
<accession>A0A8H6XD99</accession>
<sequence length="224" mass="24799">MHRRNDGGGGNEADLLSVPLTSTETMAIRHAFLCATGFLVLLPLGVLFARYSRTFTSRWFWGHAAIQAVVSGPVIIAGWTMGHSLANELSVDFRQDPHGQIGIALLTMYVAQLLLGTVIHFAKMHGLFRGHRPPQNYLHVALGLGILALAAYQVHYGFTIIWPLAAGDVHRVPNSARHAWLALIIVFWILYFLGLAFVPRQLSQEKEGRQQMQAARKTEDPVNA</sequence>
<evidence type="ECO:0000256" key="1">
    <source>
        <dbReference type="ARBA" id="ARBA00004370"/>
    </source>
</evidence>
<evidence type="ECO:0000256" key="4">
    <source>
        <dbReference type="ARBA" id="ARBA00022982"/>
    </source>
</evidence>
<feature type="domain" description="Cytochrome b561" evidence="8">
    <location>
        <begin position="1"/>
        <end position="197"/>
    </location>
</feature>
<evidence type="ECO:0000313" key="9">
    <source>
        <dbReference type="EMBL" id="KAF7338987.1"/>
    </source>
</evidence>
<feature type="transmembrane region" description="Helical" evidence="7">
    <location>
        <begin position="178"/>
        <end position="198"/>
    </location>
</feature>
<feature type="transmembrane region" description="Helical" evidence="7">
    <location>
        <begin position="136"/>
        <end position="158"/>
    </location>
</feature>
<evidence type="ECO:0000256" key="6">
    <source>
        <dbReference type="ARBA" id="ARBA00023136"/>
    </source>
</evidence>
<keyword evidence="2" id="KW-0813">Transport</keyword>
<organism evidence="9 10">
    <name type="scientific">Mycena venus</name>
    <dbReference type="NCBI Taxonomy" id="2733690"/>
    <lineage>
        <taxon>Eukaryota</taxon>
        <taxon>Fungi</taxon>
        <taxon>Dikarya</taxon>
        <taxon>Basidiomycota</taxon>
        <taxon>Agaricomycotina</taxon>
        <taxon>Agaricomycetes</taxon>
        <taxon>Agaricomycetidae</taxon>
        <taxon>Agaricales</taxon>
        <taxon>Marasmiineae</taxon>
        <taxon>Mycenaceae</taxon>
        <taxon>Mycena</taxon>
    </lineage>
</organism>
<evidence type="ECO:0000256" key="3">
    <source>
        <dbReference type="ARBA" id="ARBA00022692"/>
    </source>
</evidence>
<keyword evidence="3 7" id="KW-0812">Transmembrane</keyword>
<keyword evidence="5 7" id="KW-1133">Transmembrane helix</keyword>
<dbReference type="PROSITE" id="PS50939">
    <property type="entry name" value="CYTOCHROME_B561"/>
    <property type="match status" value="1"/>
</dbReference>
<dbReference type="OrthoDB" id="366214at2759"/>
<dbReference type="Pfam" id="PF03188">
    <property type="entry name" value="Cytochrom_B561"/>
    <property type="match status" value="1"/>
</dbReference>
<dbReference type="EMBL" id="JACAZI010000020">
    <property type="protein sequence ID" value="KAF7338987.1"/>
    <property type="molecule type" value="Genomic_DNA"/>
</dbReference>
<dbReference type="PANTHER" id="PTHR47797:SF3">
    <property type="entry name" value="CYTOCHROME B561 DOMAIN-CONTAINING PROTEIN"/>
    <property type="match status" value="1"/>
</dbReference>
<comment type="subcellular location">
    <subcellularLocation>
        <location evidence="1">Membrane</location>
    </subcellularLocation>
</comment>
<feature type="transmembrane region" description="Helical" evidence="7">
    <location>
        <begin position="27"/>
        <end position="48"/>
    </location>
</feature>
<protein>
    <submittedName>
        <fullName evidence="9">Cytochrome b561 domain-containing protein</fullName>
    </submittedName>
</protein>